<reference evidence="1" key="2">
    <citation type="journal article" date="2014" name="ISME J.">
        <title>Microbial stratification in low pH oxic and suboxic macroscopic growths along an acid mine drainage.</title>
        <authorList>
            <person name="Mendez-Garcia C."/>
            <person name="Mesa V."/>
            <person name="Sprenger R.R."/>
            <person name="Richter M."/>
            <person name="Diez M.S."/>
            <person name="Solano J."/>
            <person name="Bargiela R."/>
            <person name="Golyshina O.V."/>
            <person name="Manteca A."/>
            <person name="Ramos J.L."/>
            <person name="Gallego J.R."/>
            <person name="Llorente I."/>
            <person name="Martins Dos Santos V.A."/>
            <person name="Jensen O.N."/>
            <person name="Pelaez A.I."/>
            <person name="Sanchez J."/>
            <person name="Ferrer M."/>
        </authorList>
    </citation>
    <scope>NUCLEOTIDE SEQUENCE</scope>
</reference>
<reference evidence="1" key="1">
    <citation type="submission" date="2013-08" db="EMBL/GenBank/DDBJ databases">
        <authorList>
            <person name="Mendez C."/>
            <person name="Richter M."/>
            <person name="Ferrer M."/>
            <person name="Sanchez J."/>
        </authorList>
    </citation>
    <scope>NUCLEOTIDE SEQUENCE</scope>
</reference>
<keyword evidence="1" id="KW-0808">Transferase</keyword>
<name>T0ZVT6_9ZZZZ</name>
<organism evidence="1">
    <name type="scientific">mine drainage metagenome</name>
    <dbReference type="NCBI Taxonomy" id="410659"/>
    <lineage>
        <taxon>unclassified sequences</taxon>
        <taxon>metagenomes</taxon>
        <taxon>ecological metagenomes</taxon>
    </lineage>
</organism>
<sequence>MAGGRGLDKFRAQMLNGGHLRHLADFLDSSNAFPGVQIEGGVCYFLWDAEYNGNCDVTRVADGVEHVQLQRVLGEFDVFVRDERALGILRKVLAKDEQSIFELVSGDTPFGIATNFSDWSEKEGAGTIPLHLIHRSKRSVGFIKRSLIRKNANLL</sequence>
<proteinExistence type="predicted"/>
<dbReference type="GO" id="GO:0032259">
    <property type="term" value="P:methylation"/>
    <property type="evidence" value="ECO:0007669"/>
    <property type="project" value="UniProtKB-KW"/>
</dbReference>
<dbReference type="EMBL" id="AUZX01014224">
    <property type="protein sequence ID" value="EQD32784.1"/>
    <property type="molecule type" value="Genomic_DNA"/>
</dbReference>
<feature type="non-terminal residue" evidence="1">
    <location>
        <position position="155"/>
    </location>
</feature>
<dbReference type="GO" id="GO:0008168">
    <property type="term" value="F:methyltransferase activity"/>
    <property type="evidence" value="ECO:0007669"/>
    <property type="project" value="UniProtKB-KW"/>
</dbReference>
<dbReference type="AlphaFoldDB" id="T0ZVT6"/>
<keyword evidence="1" id="KW-0489">Methyltransferase</keyword>
<evidence type="ECO:0000313" key="1">
    <source>
        <dbReference type="EMBL" id="EQD32784.1"/>
    </source>
</evidence>
<comment type="caution">
    <text evidence="1">The sequence shown here is derived from an EMBL/GenBank/DDBJ whole genome shotgun (WGS) entry which is preliminary data.</text>
</comment>
<protein>
    <submittedName>
        <fullName evidence="1">Site-specific DNA-methyltransferase (Adenine-specific)</fullName>
    </submittedName>
</protein>
<gene>
    <name evidence="1" type="ORF">B1A_19278</name>
</gene>
<accession>T0ZVT6</accession>